<organism evidence="1 2">
    <name type="scientific">Mucilaginibacter polytrichastri</name>
    <dbReference type="NCBI Taxonomy" id="1302689"/>
    <lineage>
        <taxon>Bacteria</taxon>
        <taxon>Pseudomonadati</taxon>
        <taxon>Bacteroidota</taxon>
        <taxon>Sphingobacteriia</taxon>
        <taxon>Sphingobacteriales</taxon>
        <taxon>Sphingobacteriaceae</taxon>
        <taxon>Mucilaginibacter</taxon>
    </lineage>
</organism>
<evidence type="ECO:0000313" key="2">
    <source>
        <dbReference type="Proteomes" id="UP000186720"/>
    </source>
</evidence>
<dbReference type="Proteomes" id="UP000186720">
    <property type="component" value="Unassembled WGS sequence"/>
</dbReference>
<accession>A0A1Q6A5Z1</accession>
<evidence type="ECO:0000313" key="1">
    <source>
        <dbReference type="EMBL" id="OKS89402.1"/>
    </source>
</evidence>
<gene>
    <name evidence="1" type="ORF">RG47T_4886</name>
</gene>
<reference evidence="1 2" key="1">
    <citation type="submission" date="2016-11" db="EMBL/GenBank/DDBJ databases">
        <title>Whole Genome Sequencing of Mucilaginibacter polytrichastri RG4-7(T) isolated from the moss sample.</title>
        <authorList>
            <person name="Li Y."/>
        </authorList>
    </citation>
    <scope>NUCLEOTIDE SEQUENCE [LARGE SCALE GENOMIC DNA]</scope>
    <source>
        <strain evidence="1 2">RG4-7</strain>
    </source>
</reference>
<proteinExistence type="predicted"/>
<protein>
    <submittedName>
        <fullName evidence="1">Uncharacterized protein</fullName>
    </submittedName>
</protein>
<sequence length="46" mass="5483">MDVLFLFPQKKKYQKENSWLLNFLLKGVLRPVLCCPKIKMPQLLGY</sequence>
<dbReference type="EMBL" id="MPPL01000001">
    <property type="protein sequence ID" value="OKS89402.1"/>
    <property type="molecule type" value="Genomic_DNA"/>
</dbReference>
<name>A0A1Q6A5Z1_9SPHI</name>
<comment type="caution">
    <text evidence="1">The sequence shown here is derived from an EMBL/GenBank/DDBJ whole genome shotgun (WGS) entry which is preliminary data.</text>
</comment>
<keyword evidence="2" id="KW-1185">Reference proteome</keyword>
<dbReference type="AlphaFoldDB" id="A0A1Q6A5Z1"/>